<dbReference type="SUPFAM" id="SSF48452">
    <property type="entry name" value="TPR-like"/>
    <property type="match status" value="1"/>
</dbReference>
<gene>
    <name evidence="5" type="ORF">LGQ90_12100</name>
</gene>
<accession>A0A9X1LKE6</accession>
<evidence type="ECO:0000313" key="6">
    <source>
        <dbReference type="Proteomes" id="UP001139414"/>
    </source>
</evidence>
<keyword evidence="2" id="KW-0812">Transmembrane</keyword>
<dbReference type="InterPro" id="IPR019734">
    <property type="entry name" value="TPR_rpt"/>
</dbReference>
<feature type="chain" id="PRO_5040870649" evidence="3">
    <location>
        <begin position="19"/>
        <end position="249"/>
    </location>
</feature>
<feature type="domain" description="SH3b" evidence="4">
    <location>
        <begin position="187"/>
        <end position="249"/>
    </location>
</feature>
<dbReference type="Pfam" id="PF08239">
    <property type="entry name" value="SH3_3"/>
    <property type="match status" value="1"/>
</dbReference>
<keyword evidence="2" id="KW-1133">Transmembrane helix</keyword>
<feature type="signal peptide" evidence="3">
    <location>
        <begin position="1"/>
        <end position="18"/>
    </location>
</feature>
<dbReference type="PROSITE" id="PS50005">
    <property type="entry name" value="TPR"/>
    <property type="match status" value="1"/>
</dbReference>
<dbReference type="EMBL" id="JAJBZG010000005">
    <property type="protein sequence ID" value="MCB7482006.1"/>
    <property type="molecule type" value="Genomic_DNA"/>
</dbReference>
<organism evidence="5 6">
    <name type="scientific">Christiangramia sediminis</name>
    <dbReference type="NCBI Taxonomy" id="2881336"/>
    <lineage>
        <taxon>Bacteria</taxon>
        <taxon>Pseudomonadati</taxon>
        <taxon>Bacteroidota</taxon>
        <taxon>Flavobacteriia</taxon>
        <taxon>Flavobacteriales</taxon>
        <taxon>Flavobacteriaceae</taxon>
        <taxon>Christiangramia</taxon>
    </lineage>
</organism>
<dbReference type="SMART" id="SM00028">
    <property type="entry name" value="TPR"/>
    <property type="match status" value="2"/>
</dbReference>
<name>A0A9X1LKE6_9FLAO</name>
<evidence type="ECO:0000259" key="4">
    <source>
        <dbReference type="SMART" id="SM00287"/>
    </source>
</evidence>
<feature type="transmembrane region" description="Helical" evidence="2">
    <location>
        <begin position="126"/>
        <end position="149"/>
    </location>
</feature>
<evidence type="ECO:0000256" key="2">
    <source>
        <dbReference type="SAM" id="Phobius"/>
    </source>
</evidence>
<dbReference type="Gene3D" id="1.25.40.10">
    <property type="entry name" value="Tetratricopeptide repeat domain"/>
    <property type="match status" value="1"/>
</dbReference>
<feature type="repeat" description="TPR" evidence="1">
    <location>
        <begin position="54"/>
        <end position="87"/>
    </location>
</feature>
<reference evidence="5" key="1">
    <citation type="submission" date="2021-10" db="EMBL/GenBank/DDBJ databases">
        <title>Gramella sp. ASW11-100T, isolated from marine sediment.</title>
        <authorList>
            <person name="Xia C."/>
        </authorList>
    </citation>
    <scope>NUCLEOTIDE SEQUENCE</scope>
    <source>
        <strain evidence="5">ASW11-100</strain>
    </source>
</reference>
<dbReference type="AlphaFoldDB" id="A0A9X1LKE6"/>
<dbReference type="PROSITE" id="PS50293">
    <property type="entry name" value="TPR_REGION"/>
    <property type="match status" value="1"/>
</dbReference>
<dbReference type="Pfam" id="PF13432">
    <property type="entry name" value="TPR_16"/>
    <property type="match status" value="1"/>
</dbReference>
<feature type="transmembrane region" description="Helical" evidence="2">
    <location>
        <begin position="158"/>
        <end position="178"/>
    </location>
</feature>
<dbReference type="Gene3D" id="2.30.30.40">
    <property type="entry name" value="SH3 Domains"/>
    <property type="match status" value="1"/>
</dbReference>
<keyword evidence="3" id="KW-0732">Signal</keyword>
<dbReference type="RefSeq" id="WP_229341394.1">
    <property type="nucleotide sequence ID" value="NZ_JAJBZG010000005.1"/>
</dbReference>
<sequence>MKKLILLSFLMINFLGFAQNEELFDEANSAYQSGDYEAAVTKFEAILENGEASAELYFNLGNAHYKMNHVAPSIYFYEKALQLDPADEDIKINIEFARNMAIDDIEEIEKTGFSQWYNSLISTFSFSTWAVLAIVFSVFFVALFLLYYFSYRSLYKRLFFSGAILFVILCVVSVIFAYQQQSYIQNNQYAIIFSEEVEVRNEPTLRSEPSFELHEGTKAKVLEDYQEWSRIELSNGAQGWVNSDEIKML</sequence>
<evidence type="ECO:0000256" key="1">
    <source>
        <dbReference type="PROSITE-ProRule" id="PRU00339"/>
    </source>
</evidence>
<dbReference type="InterPro" id="IPR003646">
    <property type="entry name" value="SH3-like_bac-type"/>
</dbReference>
<dbReference type="Proteomes" id="UP001139414">
    <property type="component" value="Unassembled WGS sequence"/>
</dbReference>
<evidence type="ECO:0000256" key="3">
    <source>
        <dbReference type="SAM" id="SignalP"/>
    </source>
</evidence>
<comment type="caution">
    <text evidence="5">The sequence shown here is derived from an EMBL/GenBank/DDBJ whole genome shotgun (WGS) entry which is preliminary data.</text>
</comment>
<evidence type="ECO:0000313" key="5">
    <source>
        <dbReference type="EMBL" id="MCB7482006.1"/>
    </source>
</evidence>
<keyword evidence="2" id="KW-0472">Membrane</keyword>
<protein>
    <submittedName>
        <fullName evidence="5">Tetratricopeptide repeat protein</fullName>
    </submittedName>
</protein>
<dbReference type="InterPro" id="IPR011990">
    <property type="entry name" value="TPR-like_helical_dom_sf"/>
</dbReference>
<keyword evidence="6" id="KW-1185">Reference proteome</keyword>
<dbReference type="SMART" id="SM00287">
    <property type="entry name" value="SH3b"/>
    <property type="match status" value="1"/>
</dbReference>
<keyword evidence="1" id="KW-0802">TPR repeat</keyword>
<proteinExistence type="predicted"/>